<dbReference type="Gene3D" id="1.10.287.70">
    <property type="match status" value="1"/>
</dbReference>
<accession>A0A382W8L7</accession>
<dbReference type="GO" id="GO:0086010">
    <property type="term" value="P:membrane depolarization during action potential"/>
    <property type="evidence" value="ECO:0007669"/>
    <property type="project" value="TreeGrafter"/>
</dbReference>
<protein>
    <recommendedName>
        <fullName evidence="6">Ion transport domain-containing protein</fullName>
    </recommendedName>
</protein>
<evidence type="ECO:0000256" key="5">
    <source>
        <dbReference type="SAM" id="Phobius"/>
    </source>
</evidence>
<dbReference type="Gene3D" id="1.20.120.350">
    <property type="entry name" value="Voltage-gated potassium channels. Chain C"/>
    <property type="match status" value="1"/>
</dbReference>
<feature type="non-terminal residue" evidence="7">
    <location>
        <position position="239"/>
    </location>
</feature>
<feature type="domain" description="Ion transport" evidence="6">
    <location>
        <begin position="21"/>
        <end position="239"/>
    </location>
</feature>
<feature type="transmembrane region" description="Helical" evidence="5">
    <location>
        <begin position="23"/>
        <end position="40"/>
    </location>
</feature>
<dbReference type="EMBL" id="UINC01157948">
    <property type="protein sequence ID" value="SVD55216.1"/>
    <property type="molecule type" value="Genomic_DNA"/>
</dbReference>
<name>A0A382W8L7_9ZZZZ</name>
<keyword evidence="4 5" id="KW-0472">Membrane</keyword>
<dbReference type="SUPFAM" id="SSF81324">
    <property type="entry name" value="Voltage-gated potassium channels"/>
    <property type="match status" value="1"/>
</dbReference>
<dbReference type="InterPro" id="IPR005821">
    <property type="entry name" value="Ion_trans_dom"/>
</dbReference>
<evidence type="ECO:0000256" key="1">
    <source>
        <dbReference type="ARBA" id="ARBA00004141"/>
    </source>
</evidence>
<evidence type="ECO:0000259" key="6">
    <source>
        <dbReference type="Pfam" id="PF00520"/>
    </source>
</evidence>
<feature type="transmembrane region" description="Helical" evidence="5">
    <location>
        <begin position="91"/>
        <end position="114"/>
    </location>
</feature>
<feature type="transmembrane region" description="Helical" evidence="5">
    <location>
        <begin position="145"/>
        <end position="165"/>
    </location>
</feature>
<gene>
    <name evidence="7" type="ORF">METZ01_LOCUS408070</name>
</gene>
<dbReference type="GO" id="GO:0001518">
    <property type="term" value="C:voltage-gated sodium channel complex"/>
    <property type="evidence" value="ECO:0007669"/>
    <property type="project" value="TreeGrafter"/>
</dbReference>
<feature type="transmembrane region" description="Helical" evidence="5">
    <location>
        <begin position="52"/>
        <end position="71"/>
    </location>
</feature>
<dbReference type="PANTHER" id="PTHR10037">
    <property type="entry name" value="VOLTAGE-GATED CATION CHANNEL CALCIUM AND SODIUM"/>
    <property type="match status" value="1"/>
</dbReference>
<proteinExistence type="predicted"/>
<evidence type="ECO:0000256" key="3">
    <source>
        <dbReference type="ARBA" id="ARBA00022989"/>
    </source>
</evidence>
<dbReference type="InterPro" id="IPR043203">
    <property type="entry name" value="VGCC_Ca_Na"/>
</dbReference>
<dbReference type="AlphaFoldDB" id="A0A382W8L7"/>
<evidence type="ECO:0000256" key="4">
    <source>
        <dbReference type="ARBA" id="ARBA00023136"/>
    </source>
</evidence>
<sequence length="239" mass="27402">MHGHFYGVAMQKNLKTFTESKRFQFFFIGIILLSGLVVGLDSYPKISDKYGTILHTLDSIILGLFVFEIGIKMISFGTRFHEFFRDGWNTFDFIIVGACLLPFDGQSIIVLRLFRVLRIVRLVGTIPELKLIVNTLLKSIPSMGYIGALLFILFYIYACLGTFLFRENDPIHFESLHLSLLSLFRVATLEDWTDIMYTAVYGCQSYGYSGLEELCKNSKAFPFLGWFYFVSFVLLATFV</sequence>
<reference evidence="7" key="1">
    <citation type="submission" date="2018-05" db="EMBL/GenBank/DDBJ databases">
        <authorList>
            <person name="Lanie J.A."/>
            <person name="Ng W.-L."/>
            <person name="Kazmierczak K.M."/>
            <person name="Andrzejewski T.M."/>
            <person name="Davidsen T.M."/>
            <person name="Wayne K.J."/>
            <person name="Tettelin H."/>
            <person name="Glass J.I."/>
            <person name="Rusch D."/>
            <person name="Podicherti R."/>
            <person name="Tsui H.-C.T."/>
            <person name="Winkler M.E."/>
        </authorList>
    </citation>
    <scope>NUCLEOTIDE SEQUENCE</scope>
</reference>
<comment type="subcellular location">
    <subcellularLocation>
        <location evidence="1">Membrane</location>
        <topology evidence="1">Multi-pass membrane protein</topology>
    </subcellularLocation>
</comment>
<feature type="transmembrane region" description="Helical" evidence="5">
    <location>
        <begin position="220"/>
        <end position="238"/>
    </location>
</feature>
<dbReference type="PANTHER" id="PTHR10037:SF62">
    <property type="entry name" value="SODIUM CHANNEL PROTEIN 60E"/>
    <property type="match status" value="1"/>
</dbReference>
<organism evidence="7">
    <name type="scientific">marine metagenome</name>
    <dbReference type="NCBI Taxonomy" id="408172"/>
    <lineage>
        <taxon>unclassified sequences</taxon>
        <taxon>metagenomes</taxon>
        <taxon>ecological metagenomes</taxon>
    </lineage>
</organism>
<dbReference type="GO" id="GO:0005248">
    <property type="term" value="F:voltage-gated sodium channel activity"/>
    <property type="evidence" value="ECO:0007669"/>
    <property type="project" value="TreeGrafter"/>
</dbReference>
<dbReference type="InterPro" id="IPR027359">
    <property type="entry name" value="Volt_channel_dom_sf"/>
</dbReference>
<evidence type="ECO:0000313" key="7">
    <source>
        <dbReference type="EMBL" id="SVD55216.1"/>
    </source>
</evidence>
<keyword evidence="2 5" id="KW-0812">Transmembrane</keyword>
<dbReference type="Pfam" id="PF00520">
    <property type="entry name" value="Ion_trans"/>
    <property type="match status" value="1"/>
</dbReference>
<keyword evidence="3 5" id="KW-1133">Transmembrane helix</keyword>
<evidence type="ECO:0000256" key="2">
    <source>
        <dbReference type="ARBA" id="ARBA00022692"/>
    </source>
</evidence>